<dbReference type="InterPro" id="IPR050868">
    <property type="entry name" value="ELMO_domain-containing"/>
</dbReference>
<dbReference type="EMBL" id="JALJOU010000005">
    <property type="protein sequence ID" value="KAK9843813.1"/>
    <property type="molecule type" value="Genomic_DNA"/>
</dbReference>
<dbReference type="PROSITE" id="PS51335">
    <property type="entry name" value="ELMO"/>
    <property type="match status" value="1"/>
</dbReference>
<evidence type="ECO:0000259" key="1">
    <source>
        <dbReference type="PROSITE" id="PS51335"/>
    </source>
</evidence>
<gene>
    <name evidence="2" type="ORF">WJX81_007341</name>
</gene>
<evidence type="ECO:0000313" key="2">
    <source>
        <dbReference type="EMBL" id="KAK9843813.1"/>
    </source>
</evidence>
<sequence length="273" mass="29828">MALVLRSVNRIDWEELWRVICSNVWATLSSCLEAFLPASLRPYRLSTAEAAQLAALRARLQVQFDPDNPQHEEALQRLWGHAFPGAPWEGPRSQRWRDMGWQRDDPRSDFRGGGFASLQNHLFMAEAAPALFAALLHKSVGERSEWEYPFAVAGVNLTFALEELLELRGRRAGGAAAAVAGVPVPAGAPRGAAARGFVGLLQSSDTAFEEVYCCAFAALDAEWLARRAGYMEFNAVLKAATARVGEALAAAPASMKELQRLLGLPEPQPSRKS</sequence>
<dbReference type="Proteomes" id="UP001445335">
    <property type="component" value="Unassembled WGS sequence"/>
</dbReference>
<proteinExistence type="predicted"/>
<comment type="caution">
    <text evidence="2">The sequence shown here is derived from an EMBL/GenBank/DDBJ whole genome shotgun (WGS) entry which is preliminary data.</text>
</comment>
<dbReference type="AlphaFoldDB" id="A0AAW1SEH6"/>
<reference evidence="2 3" key="1">
    <citation type="journal article" date="2024" name="Nat. Commun.">
        <title>Phylogenomics reveals the evolutionary origins of lichenization in chlorophyte algae.</title>
        <authorList>
            <person name="Puginier C."/>
            <person name="Libourel C."/>
            <person name="Otte J."/>
            <person name="Skaloud P."/>
            <person name="Haon M."/>
            <person name="Grisel S."/>
            <person name="Petersen M."/>
            <person name="Berrin J.G."/>
            <person name="Delaux P.M."/>
            <person name="Dal Grande F."/>
            <person name="Keller J."/>
        </authorList>
    </citation>
    <scope>NUCLEOTIDE SEQUENCE [LARGE SCALE GENOMIC DNA]</scope>
    <source>
        <strain evidence="2 3">SAG 245.80</strain>
    </source>
</reference>
<feature type="domain" description="ELMO" evidence="1">
    <location>
        <begin position="70"/>
        <end position="248"/>
    </location>
</feature>
<evidence type="ECO:0000313" key="3">
    <source>
        <dbReference type="Proteomes" id="UP001445335"/>
    </source>
</evidence>
<dbReference type="InterPro" id="IPR006816">
    <property type="entry name" value="ELMO_dom"/>
</dbReference>
<dbReference type="PANTHER" id="PTHR12771:SF56">
    <property type="entry name" value="CED-12"/>
    <property type="match status" value="1"/>
</dbReference>
<dbReference type="PANTHER" id="PTHR12771">
    <property type="entry name" value="ENGULFMENT AND CELL MOTILITY"/>
    <property type="match status" value="1"/>
</dbReference>
<accession>A0AAW1SEH6</accession>
<dbReference type="Pfam" id="PF04727">
    <property type="entry name" value="ELMO_CED12"/>
    <property type="match status" value="1"/>
</dbReference>
<keyword evidence="3" id="KW-1185">Reference proteome</keyword>
<protein>
    <recommendedName>
        <fullName evidence="1">ELMO domain-containing protein</fullName>
    </recommendedName>
</protein>
<name>A0AAW1SEH6_9CHLO</name>
<dbReference type="PROSITE" id="PS51257">
    <property type="entry name" value="PROKAR_LIPOPROTEIN"/>
    <property type="match status" value="1"/>
</dbReference>
<organism evidence="2 3">
    <name type="scientific">Elliptochloris bilobata</name>
    <dbReference type="NCBI Taxonomy" id="381761"/>
    <lineage>
        <taxon>Eukaryota</taxon>
        <taxon>Viridiplantae</taxon>
        <taxon>Chlorophyta</taxon>
        <taxon>core chlorophytes</taxon>
        <taxon>Trebouxiophyceae</taxon>
        <taxon>Trebouxiophyceae incertae sedis</taxon>
        <taxon>Elliptochloris clade</taxon>
        <taxon>Elliptochloris</taxon>
    </lineage>
</organism>